<accession>A0A9N8V0M2</accession>
<proteinExistence type="predicted"/>
<gene>
    <name evidence="1" type="ORF">FMOSSE_LOCUS588</name>
</gene>
<comment type="caution">
    <text evidence="1">The sequence shown here is derived from an EMBL/GenBank/DDBJ whole genome shotgun (WGS) entry which is preliminary data.</text>
</comment>
<evidence type="ECO:0000313" key="2">
    <source>
        <dbReference type="Proteomes" id="UP000789375"/>
    </source>
</evidence>
<name>A0A9N8V0M2_FUNMO</name>
<organism evidence="1 2">
    <name type="scientific">Funneliformis mosseae</name>
    <name type="common">Endomycorrhizal fungus</name>
    <name type="synonym">Glomus mosseae</name>
    <dbReference type="NCBI Taxonomy" id="27381"/>
    <lineage>
        <taxon>Eukaryota</taxon>
        <taxon>Fungi</taxon>
        <taxon>Fungi incertae sedis</taxon>
        <taxon>Mucoromycota</taxon>
        <taxon>Glomeromycotina</taxon>
        <taxon>Glomeromycetes</taxon>
        <taxon>Glomerales</taxon>
        <taxon>Glomeraceae</taxon>
        <taxon>Funneliformis</taxon>
    </lineage>
</organism>
<dbReference type="EMBL" id="CAJVPP010000057">
    <property type="protein sequence ID" value="CAG8438250.1"/>
    <property type="molecule type" value="Genomic_DNA"/>
</dbReference>
<sequence length="692" mass="82127">MQEKQNAIEIIEQLLIRIDFSKIPTFDNAVIKRIEQIRDILTSFYNKWNDVIRISVENVIKKTKFTHRDDTRFMKLCQSLIYIIISDPETSNLRLSEFKKYSLETSEMSKSILNALGKSFYILLENLHRILNFHNGNNLEVDLQWVQVLLLYSSQFVRNMTAGNLMKCHDELVSIWFFIMEKQVQFTRDHRQNVQWNKIISCLQMIATTLTNESGTFLFMSNLIMNEIWTKPESERYWDPKKSSNNITSELQVNKQKSLSVLKTTEMMVDKDNSFIDRKVVYRPRLQLYRKNWTFKKPIRIQNTWQSHFANSLLMDKFTTVEPPTSVTIHSMIPKGTKLLNSRDWILNEVFKSHHQYWILLDYLSNVNHEKYRELHDFLIRALFAHNIQFWHFTQKSDPQECRLELDVAIRLIDSMRKAGDIRPPMTEIGRVLPYLNTKDIYNMLYEVWKFIMENWQQCPYSDNFMEQQENNKIGEINYEERVRNIMIIVQKNILKVPDELVRCICDGTNNQLLSEWKERESIHLVPDNFLSSTVNHLQAKLEDYWRVSPAMAQSEAIQSIDVFIMTIHYILIKSIQTLASSPKISITFYKQSSGHIIHEIPCESDRKMFDNFSEIGYNLLHNKKINEKCELHFIEKFNGYGFRWKRYYDYRNECVRLNVSIKTKTDEILQRVKIASFNNGASNNNGGANHI</sequence>
<protein>
    <submittedName>
        <fullName evidence="1">3860_t:CDS:1</fullName>
    </submittedName>
</protein>
<dbReference type="Proteomes" id="UP000789375">
    <property type="component" value="Unassembled WGS sequence"/>
</dbReference>
<evidence type="ECO:0000313" key="1">
    <source>
        <dbReference type="EMBL" id="CAG8438250.1"/>
    </source>
</evidence>
<keyword evidence="2" id="KW-1185">Reference proteome</keyword>
<reference evidence="1" key="1">
    <citation type="submission" date="2021-06" db="EMBL/GenBank/DDBJ databases">
        <authorList>
            <person name="Kallberg Y."/>
            <person name="Tangrot J."/>
            <person name="Rosling A."/>
        </authorList>
    </citation>
    <scope>NUCLEOTIDE SEQUENCE</scope>
    <source>
        <strain evidence="1">87-6 pot B 2015</strain>
    </source>
</reference>
<dbReference type="AlphaFoldDB" id="A0A9N8V0M2"/>